<protein>
    <submittedName>
        <fullName evidence="2">Uncharacterized protein</fullName>
    </submittedName>
</protein>
<keyword evidence="3" id="KW-1185">Reference proteome</keyword>
<feature type="transmembrane region" description="Helical" evidence="1">
    <location>
        <begin position="12"/>
        <end position="35"/>
    </location>
</feature>
<dbReference type="EMBL" id="JAAATY010000028">
    <property type="protein sequence ID" value="NRN69509.1"/>
    <property type="molecule type" value="Genomic_DNA"/>
</dbReference>
<comment type="caution">
    <text evidence="2">The sequence shown here is derived from an EMBL/GenBank/DDBJ whole genome shotgun (WGS) entry which is preliminary data.</text>
</comment>
<organism evidence="2 3">
    <name type="scientific">Kibdelosporangium persicum</name>
    <dbReference type="NCBI Taxonomy" id="2698649"/>
    <lineage>
        <taxon>Bacteria</taxon>
        <taxon>Bacillati</taxon>
        <taxon>Actinomycetota</taxon>
        <taxon>Actinomycetes</taxon>
        <taxon>Pseudonocardiales</taxon>
        <taxon>Pseudonocardiaceae</taxon>
        <taxon>Kibdelosporangium</taxon>
    </lineage>
</organism>
<reference evidence="2 3" key="1">
    <citation type="submission" date="2020-01" db="EMBL/GenBank/DDBJ databases">
        <title>Kibdelosporangium persica a novel Actinomycetes from a hot desert in Iran.</title>
        <authorList>
            <person name="Safaei N."/>
            <person name="Zaburannyi N."/>
            <person name="Mueller R."/>
            <person name="Wink J."/>
        </authorList>
    </citation>
    <scope>NUCLEOTIDE SEQUENCE [LARGE SCALE GENOMIC DNA]</scope>
    <source>
        <strain evidence="2 3">4NS15</strain>
    </source>
</reference>
<feature type="transmembrane region" description="Helical" evidence="1">
    <location>
        <begin position="47"/>
        <end position="69"/>
    </location>
</feature>
<feature type="transmembrane region" description="Helical" evidence="1">
    <location>
        <begin position="81"/>
        <end position="104"/>
    </location>
</feature>
<sequence>MIDHTRQVTVVGFLRGLRIAILTVAVTILFGLTLPNLVARIDAPPGPAVQVACFLLLMAVAAADVVLVLRDRSWGRLRWPVLVLLLAVYLGFTLLLPADSVFTVDNWYFNSIGWFGVALLFDQPLLSFVGFLAGCVAVSVLPILVSGPGNGNDVVGLAITIVSIGGFQTLTATAAGALRQVAFSAALVSASAERTRTRRAVAQRVHLDRQSRYRDIATTAGPVLSGLADGSLDPGDPEVVRKCAIEAARMRRLFAENKDTGDKLSHELRACVDIAERRGVAVDLISQGNWRDLPREIRRALTDGPMQVLSTLSRNSRTARVTLIGTRDTVSVSVLADSDAPVPRLAETAGVRTTSIFDGERVWVEATWREAGWSQR</sequence>
<dbReference type="Proteomes" id="UP000763557">
    <property type="component" value="Unassembled WGS sequence"/>
</dbReference>
<proteinExistence type="predicted"/>
<evidence type="ECO:0000313" key="3">
    <source>
        <dbReference type="Proteomes" id="UP000763557"/>
    </source>
</evidence>
<keyword evidence="1" id="KW-0472">Membrane</keyword>
<feature type="transmembrane region" description="Helical" evidence="1">
    <location>
        <begin position="157"/>
        <end position="178"/>
    </location>
</feature>
<evidence type="ECO:0000313" key="2">
    <source>
        <dbReference type="EMBL" id="NRN69509.1"/>
    </source>
</evidence>
<keyword evidence="1" id="KW-1133">Transmembrane helix</keyword>
<keyword evidence="1" id="KW-0812">Transmembrane</keyword>
<accession>A0ABX2FEF2</accession>
<name>A0ABX2FEF2_9PSEU</name>
<evidence type="ECO:0000256" key="1">
    <source>
        <dbReference type="SAM" id="Phobius"/>
    </source>
</evidence>
<feature type="transmembrane region" description="Helical" evidence="1">
    <location>
        <begin position="124"/>
        <end position="145"/>
    </location>
</feature>
<gene>
    <name evidence="2" type="ORF">GC106_67660</name>
</gene>